<protein>
    <submittedName>
        <fullName evidence="2">Uncharacterized protein</fullName>
    </submittedName>
</protein>
<accession>A0ABD7IZU8</accession>
<name>A0ABD7IZU8_ENTFL</name>
<feature type="transmembrane region" description="Helical" evidence="1">
    <location>
        <begin position="190"/>
        <end position="208"/>
    </location>
</feature>
<dbReference type="EMBL" id="RKMZ01000002">
    <property type="protein sequence ID" value="ROX34078.1"/>
    <property type="molecule type" value="Genomic_DNA"/>
</dbReference>
<feature type="transmembrane region" description="Helical" evidence="1">
    <location>
        <begin position="35"/>
        <end position="52"/>
    </location>
</feature>
<keyword evidence="1" id="KW-1133">Transmembrane helix</keyword>
<gene>
    <name evidence="2" type="ORF">EGW16_05365</name>
</gene>
<dbReference type="RefSeq" id="WP_010709719.1">
    <property type="nucleotide sequence ID" value="NZ_JAANZP010000030.1"/>
</dbReference>
<evidence type="ECO:0000256" key="1">
    <source>
        <dbReference type="SAM" id="Phobius"/>
    </source>
</evidence>
<feature type="transmembrane region" description="Helical" evidence="1">
    <location>
        <begin position="293"/>
        <end position="316"/>
    </location>
</feature>
<feature type="transmembrane region" description="Helical" evidence="1">
    <location>
        <begin position="101"/>
        <end position="120"/>
    </location>
</feature>
<reference evidence="2 3" key="1">
    <citation type="submission" date="2018-10" db="EMBL/GenBank/DDBJ databases">
        <title>Genotypes and phenotypes of Enterococci isolated from broiler chickens.</title>
        <authorList>
            <person name="Muhammad A.R."/>
            <person name="Diarra M.S."/>
        </authorList>
    </citation>
    <scope>NUCLEOTIDE SEQUENCE [LARGE SCALE GENOMIC DNA]</scope>
    <source>
        <strain evidence="2 3">LIT2 A36'</strain>
    </source>
</reference>
<keyword evidence="1" id="KW-0812">Transmembrane</keyword>
<evidence type="ECO:0000313" key="2">
    <source>
        <dbReference type="EMBL" id="ROX34078.1"/>
    </source>
</evidence>
<feature type="transmembrane region" description="Helical" evidence="1">
    <location>
        <begin position="220"/>
        <end position="242"/>
    </location>
</feature>
<organism evidence="2 3">
    <name type="scientific">Enterococcus faecalis</name>
    <name type="common">Streptococcus faecalis</name>
    <dbReference type="NCBI Taxonomy" id="1351"/>
    <lineage>
        <taxon>Bacteria</taxon>
        <taxon>Bacillati</taxon>
        <taxon>Bacillota</taxon>
        <taxon>Bacilli</taxon>
        <taxon>Lactobacillales</taxon>
        <taxon>Enterococcaceae</taxon>
        <taxon>Enterococcus</taxon>
    </lineage>
</organism>
<dbReference type="Proteomes" id="UP000281488">
    <property type="component" value="Unassembled WGS sequence"/>
</dbReference>
<feature type="transmembrane region" description="Helical" evidence="1">
    <location>
        <begin position="132"/>
        <end position="154"/>
    </location>
</feature>
<dbReference type="AlphaFoldDB" id="A0ABD7IZU8"/>
<comment type="caution">
    <text evidence="2">The sequence shown here is derived from an EMBL/GenBank/DDBJ whole genome shotgun (WGS) entry which is preliminary data.</text>
</comment>
<feature type="transmembrane region" description="Helical" evidence="1">
    <location>
        <begin position="12"/>
        <end position="29"/>
    </location>
</feature>
<sequence>MGNKGTDKNSYSLLGMLILLILLYIPLILLSKKLYIATSLYVLLISIWIVWINRNIIVKNTKIFFTERKKLKNLDYYRITDDNKIIDLEKRRNIFSLFRDMTMGTFLIAVVNIMAISSLIRHFLGESPILNLITAIVISLITLVGYGGILASIVYKYTTTIYVAIPMISAIIYFSFLDPLVSFLPDFAQLAGYLMTTIILYFILTYAFPAHILRKLNSKTILISSFTTILASFFSQILQFFFTSYFQNEHYLLTVEAVKETTDISEGLKSIILDNTELIDIINHFLLKEGSNLLASITGLIITALTISYIIGGLIINHRIRKNKLKAKSLYRELIKKEHPSYSVLIECSFYGGEEYENLLLNNNMTLKIIMENEAAIKIPDISRKTRLIAWWKRNSIMYSTFNDIRQIFEK</sequence>
<feature type="transmembrane region" description="Helical" evidence="1">
    <location>
        <begin position="161"/>
        <end position="184"/>
    </location>
</feature>
<keyword evidence="1" id="KW-0472">Membrane</keyword>
<evidence type="ECO:0000313" key="3">
    <source>
        <dbReference type="Proteomes" id="UP000281488"/>
    </source>
</evidence>
<proteinExistence type="predicted"/>